<feature type="compositionally biased region" description="Acidic residues" evidence="1">
    <location>
        <begin position="58"/>
        <end position="67"/>
    </location>
</feature>
<evidence type="ECO:0000256" key="1">
    <source>
        <dbReference type="SAM" id="MobiDB-lite"/>
    </source>
</evidence>
<keyword evidence="4" id="KW-1185">Reference proteome</keyword>
<feature type="region of interest" description="Disordered" evidence="1">
    <location>
        <begin position="23"/>
        <end position="67"/>
    </location>
</feature>
<feature type="signal peptide" evidence="2">
    <location>
        <begin position="1"/>
        <end position="23"/>
    </location>
</feature>
<gene>
    <name evidence="3" type="ORF">MCHLO_04314</name>
</gene>
<reference evidence="3" key="1">
    <citation type="submission" date="2014-09" db="EMBL/GenBank/DDBJ databases">
        <title>Genome sequence of the luminous mushroom Mycena chlorophos for searching fungal bioluminescence genes.</title>
        <authorList>
            <person name="Tanaka Y."/>
            <person name="Kasuga D."/>
            <person name="Oba Y."/>
            <person name="Hase S."/>
            <person name="Sato K."/>
            <person name="Oba Y."/>
            <person name="Sakakibara Y."/>
        </authorList>
    </citation>
    <scope>NUCLEOTIDE SEQUENCE</scope>
</reference>
<dbReference type="EMBL" id="DF842845">
    <property type="protein sequence ID" value="GAT46815.1"/>
    <property type="molecule type" value="Genomic_DNA"/>
</dbReference>
<sequence>MYHAIADYLLRLLLLGPAEVVSSHITSSGDSDGGASSLGDGDEDEEMPALIEAAETGGLEEPDAACG</sequence>
<accession>A0ABQ0L780</accession>
<organism evidence="3 4">
    <name type="scientific">Mycena chlorophos</name>
    <name type="common">Agaric fungus</name>
    <name type="synonym">Agaricus chlorophos</name>
    <dbReference type="NCBI Taxonomy" id="658473"/>
    <lineage>
        <taxon>Eukaryota</taxon>
        <taxon>Fungi</taxon>
        <taxon>Dikarya</taxon>
        <taxon>Basidiomycota</taxon>
        <taxon>Agaricomycotina</taxon>
        <taxon>Agaricomycetes</taxon>
        <taxon>Agaricomycetidae</taxon>
        <taxon>Agaricales</taxon>
        <taxon>Marasmiineae</taxon>
        <taxon>Mycenaceae</taxon>
        <taxon>Mycena</taxon>
    </lineage>
</organism>
<evidence type="ECO:0000256" key="2">
    <source>
        <dbReference type="SAM" id="SignalP"/>
    </source>
</evidence>
<evidence type="ECO:0000313" key="3">
    <source>
        <dbReference type="EMBL" id="GAT46815.1"/>
    </source>
</evidence>
<feature type="chain" id="PRO_5046302652" evidence="2">
    <location>
        <begin position="24"/>
        <end position="67"/>
    </location>
</feature>
<dbReference type="Proteomes" id="UP000815677">
    <property type="component" value="Unassembled WGS sequence"/>
</dbReference>
<feature type="compositionally biased region" description="Low complexity" evidence="1">
    <location>
        <begin position="27"/>
        <end position="39"/>
    </location>
</feature>
<proteinExistence type="predicted"/>
<name>A0ABQ0L780_MYCCL</name>
<evidence type="ECO:0000313" key="4">
    <source>
        <dbReference type="Proteomes" id="UP000815677"/>
    </source>
</evidence>
<protein>
    <submittedName>
        <fullName evidence="3">Uncharacterized protein</fullName>
    </submittedName>
</protein>
<keyword evidence="2" id="KW-0732">Signal</keyword>